<dbReference type="AlphaFoldDB" id="A0A1U7DCV8"/>
<keyword evidence="3" id="KW-0804">Transcription</keyword>
<dbReference type="PROSITE" id="PS50932">
    <property type="entry name" value="HTH_LACI_2"/>
    <property type="match status" value="1"/>
</dbReference>
<keyword evidence="2" id="KW-0238">DNA-binding</keyword>
<gene>
    <name evidence="5" type="ORF">Ga0080559_TMP423</name>
</gene>
<evidence type="ECO:0000256" key="3">
    <source>
        <dbReference type="ARBA" id="ARBA00023163"/>
    </source>
</evidence>
<dbReference type="PROSITE" id="PS00356">
    <property type="entry name" value="HTH_LACI_1"/>
    <property type="match status" value="1"/>
</dbReference>
<dbReference type="EMBL" id="CP014797">
    <property type="protein sequence ID" value="APX25906.1"/>
    <property type="molecule type" value="Genomic_DNA"/>
</dbReference>
<dbReference type="SUPFAM" id="SSF53822">
    <property type="entry name" value="Periplasmic binding protein-like I"/>
    <property type="match status" value="1"/>
</dbReference>
<dbReference type="SUPFAM" id="SSF47413">
    <property type="entry name" value="lambda repressor-like DNA-binding domains"/>
    <property type="match status" value="1"/>
</dbReference>
<geneLocation type="plasmid" evidence="6">
    <name>ptpro1</name>
</geneLocation>
<protein>
    <submittedName>
        <fullName evidence="5">Transcriptional regulator, LacI family</fullName>
    </submittedName>
</protein>
<evidence type="ECO:0000256" key="1">
    <source>
        <dbReference type="ARBA" id="ARBA00023015"/>
    </source>
</evidence>
<dbReference type="PANTHER" id="PTHR30146:SF33">
    <property type="entry name" value="TRANSCRIPTIONAL REGULATOR"/>
    <property type="match status" value="1"/>
</dbReference>
<keyword evidence="1" id="KW-0805">Transcription regulation</keyword>
<dbReference type="CDD" id="cd01575">
    <property type="entry name" value="PBP1_GntR"/>
    <property type="match status" value="1"/>
</dbReference>
<dbReference type="Proteomes" id="UP000186559">
    <property type="component" value="Plasmid pTPRO1"/>
</dbReference>
<reference evidence="5 6" key="1">
    <citation type="submission" date="2016-03" db="EMBL/GenBank/DDBJ databases">
        <title>Deep-sea bacteria in the southern Pacific.</title>
        <authorList>
            <person name="Tang K."/>
        </authorList>
    </citation>
    <scope>NUCLEOTIDE SEQUENCE [LARGE SCALE GENOMIC DNA]</scope>
    <source>
        <strain evidence="5 6">JLT2016</strain>
        <plasmid evidence="6">Plasmid ptpro1</plasmid>
    </source>
</reference>
<dbReference type="InterPro" id="IPR028082">
    <property type="entry name" value="Peripla_BP_I"/>
</dbReference>
<accession>A0A1U7DCV8</accession>
<dbReference type="InterPro" id="IPR000843">
    <property type="entry name" value="HTH_LacI"/>
</dbReference>
<evidence type="ECO:0000256" key="2">
    <source>
        <dbReference type="ARBA" id="ARBA00023125"/>
    </source>
</evidence>
<name>A0A1U7DCV8_9RHOB</name>
<keyword evidence="5" id="KW-0614">Plasmid</keyword>
<evidence type="ECO:0000259" key="4">
    <source>
        <dbReference type="PROSITE" id="PS50932"/>
    </source>
</evidence>
<keyword evidence="6" id="KW-1185">Reference proteome</keyword>
<dbReference type="Pfam" id="PF13377">
    <property type="entry name" value="Peripla_BP_3"/>
    <property type="match status" value="1"/>
</dbReference>
<dbReference type="SMART" id="SM00354">
    <property type="entry name" value="HTH_LACI"/>
    <property type="match status" value="1"/>
</dbReference>
<evidence type="ECO:0000313" key="5">
    <source>
        <dbReference type="EMBL" id="APX25906.1"/>
    </source>
</evidence>
<organism evidence="5 6">
    <name type="scientific">Salipiger profundus</name>
    <dbReference type="NCBI Taxonomy" id="1229727"/>
    <lineage>
        <taxon>Bacteria</taxon>
        <taxon>Pseudomonadati</taxon>
        <taxon>Pseudomonadota</taxon>
        <taxon>Alphaproteobacteria</taxon>
        <taxon>Rhodobacterales</taxon>
        <taxon>Roseobacteraceae</taxon>
        <taxon>Salipiger</taxon>
    </lineage>
</organism>
<dbReference type="PANTHER" id="PTHR30146">
    <property type="entry name" value="LACI-RELATED TRANSCRIPTIONAL REPRESSOR"/>
    <property type="match status" value="1"/>
</dbReference>
<dbReference type="CDD" id="cd01392">
    <property type="entry name" value="HTH_LacI"/>
    <property type="match status" value="1"/>
</dbReference>
<dbReference type="Gene3D" id="1.10.260.40">
    <property type="entry name" value="lambda repressor-like DNA-binding domains"/>
    <property type="match status" value="1"/>
</dbReference>
<dbReference type="Pfam" id="PF00356">
    <property type="entry name" value="LacI"/>
    <property type="match status" value="1"/>
</dbReference>
<feature type="domain" description="HTH lacI-type" evidence="4">
    <location>
        <begin position="19"/>
        <end position="73"/>
    </location>
</feature>
<proteinExistence type="predicted"/>
<dbReference type="GO" id="GO:0000976">
    <property type="term" value="F:transcription cis-regulatory region binding"/>
    <property type="evidence" value="ECO:0007669"/>
    <property type="project" value="TreeGrafter"/>
</dbReference>
<dbReference type="InterPro" id="IPR046335">
    <property type="entry name" value="LacI/GalR-like_sensor"/>
</dbReference>
<dbReference type="Gene3D" id="3.40.50.2300">
    <property type="match status" value="2"/>
</dbReference>
<sequence length="348" mass="37221">MDQTEPAKAARKRRKMQRVTMTDVAKHADVSPSTVSLYLRKPEAVSERIGQRVEHAIAELGYVPNYVAGGLAAAGSRVVSVIVPSLRNAFFSDTVTELEKLLAESRLQTLVGHTEYSATQEEALVRAALSWAPAAVVLTGTAHTQATRDLLRRNGTPVVEMWELTDDPIDQAVGFSHEDVGRRIARHFIGKGYESAAFLGARMGDDKRAADRARGFEAEMRAYGVPVQVVEDHAPASTGSAARLLDNLDSPVRAVACSNDTVALGVLFEAQRRGIAVPGELAIAGFGDLEFSAQSVPPLTTVRPSASEIAARVADCIRARDPLTATSGAGEGPRVFDTGFTFVPRESG</sequence>
<dbReference type="GO" id="GO:0003700">
    <property type="term" value="F:DNA-binding transcription factor activity"/>
    <property type="evidence" value="ECO:0007669"/>
    <property type="project" value="TreeGrafter"/>
</dbReference>
<evidence type="ECO:0000313" key="6">
    <source>
        <dbReference type="Proteomes" id="UP000186559"/>
    </source>
</evidence>
<dbReference type="RefSeq" id="WP_076625663.1">
    <property type="nucleotide sequence ID" value="NZ_CP014797.1"/>
</dbReference>
<dbReference type="KEGG" id="tpro:Ga0080559_TMP423"/>
<dbReference type="InterPro" id="IPR010982">
    <property type="entry name" value="Lambda_DNA-bd_dom_sf"/>
</dbReference>